<dbReference type="EMBL" id="CP000854">
    <property type="protein sequence ID" value="ACC42228.1"/>
    <property type="molecule type" value="Genomic_DNA"/>
</dbReference>
<evidence type="ECO:0000313" key="1">
    <source>
        <dbReference type="EMBL" id="ACC42228.1"/>
    </source>
</evidence>
<proteinExistence type="predicted"/>
<dbReference type="Pfam" id="PF17174">
    <property type="entry name" value="DUF5130"/>
    <property type="match status" value="1"/>
</dbReference>
<dbReference type="Proteomes" id="UP000001190">
    <property type="component" value="Chromosome"/>
</dbReference>
<dbReference type="eggNOG" id="COG1512">
    <property type="taxonomic scope" value="Bacteria"/>
</dbReference>
<accession>B2HNH5</accession>
<dbReference type="AlphaFoldDB" id="B2HNH5"/>
<dbReference type="KEGG" id="mmi:MMAR_3818"/>
<gene>
    <name evidence="1" type="ordered locus">MMAR_3818</name>
</gene>
<keyword evidence="2" id="KW-1185">Reference proteome</keyword>
<name>B2HNH5_MYCMM</name>
<dbReference type="HOGENOM" id="CLU_129852_0_0_11"/>
<dbReference type="OrthoDB" id="3214027at2"/>
<sequence>MVPRNSQLEVAPVAHGDVATIEPTDLPRGSVFTSSGRISRVTEPGELSVHYPFPIDDLVAVDDALKYASRASNARFAVYLGDLGSDTAARARAILAKVPTPNDAVLVAVSPDQCAVEVVYGANLRGRGAESAAPLGVAAATSAFEQGNLIDGLVSAIRVLSSGITPA</sequence>
<dbReference type="InterPro" id="IPR033437">
    <property type="entry name" value="DUF5130"/>
</dbReference>
<organism evidence="1 2">
    <name type="scientific">Mycobacterium marinum (strain ATCC BAA-535 / M)</name>
    <dbReference type="NCBI Taxonomy" id="216594"/>
    <lineage>
        <taxon>Bacteria</taxon>
        <taxon>Bacillati</taxon>
        <taxon>Actinomycetota</taxon>
        <taxon>Actinomycetes</taxon>
        <taxon>Mycobacteriales</taxon>
        <taxon>Mycobacteriaceae</taxon>
        <taxon>Mycobacterium</taxon>
        <taxon>Mycobacterium ulcerans group</taxon>
    </lineage>
</organism>
<protein>
    <submittedName>
        <fullName evidence="1">Conserved protein</fullName>
    </submittedName>
</protein>
<reference evidence="1 2" key="1">
    <citation type="journal article" date="2008" name="Genome Res.">
        <title>Insights from the complete genome sequence of Mycobacterium marinum on the evolution of Mycobacterium tuberculosis.</title>
        <authorList>
            <person name="Stinear T.P."/>
            <person name="Seemann T."/>
            <person name="Harrison P.F."/>
            <person name="Jenkin G.A."/>
            <person name="Davies J.K."/>
            <person name="Johnson P.D."/>
            <person name="Abdellah Z."/>
            <person name="Arrowsmith C."/>
            <person name="Chillingworth T."/>
            <person name="Churcher C."/>
            <person name="Clarke K."/>
            <person name="Cronin A."/>
            <person name="Davis P."/>
            <person name="Goodhead I."/>
            <person name="Holroyd N."/>
            <person name="Jagels K."/>
            <person name="Lord A."/>
            <person name="Moule S."/>
            <person name="Mungall K."/>
            <person name="Norbertczak H."/>
            <person name="Quail M.A."/>
            <person name="Rabbinowitsch E."/>
            <person name="Walker D."/>
            <person name="White B."/>
            <person name="Whitehead S."/>
            <person name="Small P.L."/>
            <person name="Brosch R."/>
            <person name="Ramakrishnan L."/>
            <person name="Fischbach M.A."/>
            <person name="Parkhill J."/>
            <person name="Cole S.T."/>
        </authorList>
    </citation>
    <scope>NUCLEOTIDE SEQUENCE [LARGE SCALE GENOMIC DNA]</scope>
    <source>
        <strain evidence="2">ATCC BAA-535 / M</strain>
    </source>
</reference>
<dbReference type="STRING" id="216594.MMAR_3818"/>
<evidence type="ECO:0000313" key="2">
    <source>
        <dbReference type="Proteomes" id="UP000001190"/>
    </source>
</evidence>